<reference evidence="2" key="1">
    <citation type="submission" date="2022-11" db="UniProtKB">
        <authorList>
            <consortium name="WormBaseParasite"/>
        </authorList>
    </citation>
    <scope>IDENTIFICATION</scope>
</reference>
<dbReference type="Proteomes" id="UP000887579">
    <property type="component" value="Unplaced"/>
</dbReference>
<sequence length="112" mass="12898">MLYKYPPGPYDIKLITNKLDKLPNKVWVTADLLLGENLNNSKFFSKVVRFDPLIVYLVLKTKFTIKELKILTQSQTITNITIDMLIYLSHTDDTVVPVEDILPCFLSAHDIE</sequence>
<dbReference type="WBParaSite" id="ES5_v2.g16014.t1">
    <property type="protein sequence ID" value="ES5_v2.g16014.t1"/>
    <property type="gene ID" value="ES5_v2.g16014"/>
</dbReference>
<evidence type="ECO:0000313" key="2">
    <source>
        <dbReference type="WBParaSite" id="ES5_v2.g16014.t1"/>
    </source>
</evidence>
<organism evidence="1 2">
    <name type="scientific">Panagrolaimus sp. ES5</name>
    <dbReference type="NCBI Taxonomy" id="591445"/>
    <lineage>
        <taxon>Eukaryota</taxon>
        <taxon>Metazoa</taxon>
        <taxon>Ecdysozoa</taxon>
        <taxon>Nematoda</taxon>
        <taxon>Chromadorea</taxon>
        <taxon>Rhabditida</taxon>
        <taxon>Tylenchina</taxon>
        <taxon>Panagrolaimomorpha</taxon>
        <taxon>Panagrolaimoidea</taxon>
        <taxon>Panagrolaimidae</taxon>
        <taxon>Panagrolaimus</taxon>
    </lineage>
</organism>
<proteinExistence type="predicted"/>
<protein>
    <submittedName>
        <fullName evidence="2">Uncharacterized protein</fullName>
    </submittedName>
</protein>
<evidence type="ECO:0000313" key="1">
    <source>
        <dbReference type="Proteomes" id="UP000887579"/>
    </source>
</evidence>
<accession>A0AC34FFJ3</accession>
<name>A0AC34FFJ3_9BILA</name>